<comment type="caution">
    <text evidence="6">The sequence shown here is derived from an EMBL/GenBank/DDBJ whole genome shotgun (WGS) entry which is preliminary data.</text>
</comment>
<name>A8QAY0_MALGO</name>
<dbReference type="GeneID" id="5853370"/>
<dbReference type="STRING" id="425265.A8QAY0"/>
<evidence type="ECO:0000256" key="4">
    <source>
        <dbReference type="SAM" id="Phobius"/>
    </source>
</evidence>
<evidence type="ECO:0000256" key="1">
    <source>
        <dbReference type="ARBA" id="ARBA00022441"/>
    </source>
</evidence>
<accession>A8QAY0</accession>
<dbReference type="EMBL" id="AAYY01000015">
    <property type="protein sequence ID" value="EDP41849.1"/>
    <property type="molecule type" value="Genomic_DNA"/>
</dbReference>
<gene>
    <name evidence="6" type="ORF">MGL_3851</name>
</gene>
<evidence type="ECO:0000313" key="7">
    <source>
        <dbReference type="Proteomes" id="UP000008837"/>
    </source>
</evidence>
<feature type="region of interest" description="Disordered" evidence="3">
    <location>
        <begin position="584"/>
        <end position="612"/>
    </location>
</feature>
<dbReference type="SUPFAM" id="SSF117281">
    <property type="entry name" value="Kelch motif"/>
    <property type="match status" value="1"/>
</dbReference>
<dbReference type="OrthoDB" id="432528at2759"/>
<dbReference type="Proteomes" id="UP000008837">
    <property type="component" value="Unassembled WGS sequence"/>
</dbReference>
<dbReference type="OMA" id="KRAYHSA"/>
<dbReference type="InterPro" id="IPR015915">
    <property type="entry name" value="Kelch-typ_b-propeller"/>
</dbReference>
<keyword evidence="5" id="KW-0732">Signal</keyword>
<keyword evidence="4" id="KW-0472">Membrane</keyword>
<feature type="compositionally biased region" description="Basic and acidic residues" evidence="3">
    <location>
        <begin position="732"/>
        <end position="743"/>
    </location>
</feature>
<dbReference type="PANTHER" id="PTHR46093">
    <property type="entry name" value="ACYL-COA-BINDING DOMAIN-CONTAINING PROTEIN 5"/>
    <property type="match status" value="1"/>
</dbReference>
<feature type="signal peptide" evidence="5">
    <location>
        <begin position="1"/>
        <end position="21"/>
    </location>
</feature>
<feature type="region of interest" description="Disordered" evidence="3">
    <location>
        <begin position="649"/>
        <end position="747"/>
    </location>
</feature>
<feature type="region of interest" description="Disordered" evidence="3">
    <location>
        <begin position="836"/>
        <end position="862"/>
    </location>
</feature>
<keyword evidence="2" id="KW-0677">Repeat</keyword>
<keyword evidence="7" id="KW-1185">Reference proteome</keyword>
<dbReference type="VEuPathDB" id="FungiDB:MGL_3851"/>
<keyword evidence="1" id="KW-0880">Kelch repeat</keyword>
<sequence length="1002" mass="106250">MLARFVHLVPFVVALISAAHAHVLPHHAVLHARHAESGSSGARDPADYLLPGFQFASELGSFLDGGSSSSSRTSAEAATSTPSFRATFTTSSPASTSTSTMSSSTSSSNGDGHGLGSLLGGLIGSIPGTDHISDPDVSRYEQADPEPRWGASAAFLNGLQAIVFSGGQMGEKGHITNETLLLDMSGLTNLQSIRAAVNATPWLKHHNNHSGAPAPSTAYAASRVSTSVCGATDGHAVDTLWLAGGKTEDCSSQSMLYTYSMERKNDTIVGVWHDISSNGTMPRRRAHAQAAFTGFNFAGGDDVSMIVLGGQDWDEACRRNHKGHTKYAFSLDQWIIGNVMDQQCEMPRHTKRVGIQTYAYRDTLDTVPVIDYAGVSMPAIENAQTKHTEEPFLLLGGRSKDHKLVDLHRPWAIDLASGNWSRWVTTGDIPSPRVGHSAVHAMDGKVYVYGGYKKYGTKHNAVSKVPTDEMYVLDASTTPAVWSKVNYQDPPENGPLPSKRAYHSAVMVDDVMVVAFGQQHKGTAYGLEKRGGTNQNSSEPLVMYMETRNNIMGFRWTDKLSAIVSARLTENLLGVQTKTQNAKYLSTSSDENQKTKSKPSSMPLPDMSRVPTPIERHSSIVSVQSKSHASAMSASSVSSVSASRASVSRASVSRASASQASVSRAKAEASRTAAANKGSNQAQGHGQQQGQEPAQGQAPGQAQGQGQDQGQAKNGGGNGDKSSDGNSDSSEQADKNGDNKKENQSTTSSGAIAGGVLGACALAVGAVVGGLYAYRKRRESQKIAELRSNGVLYNGRAGDPESAPPVSSLWLQRPLKEVIQPGGGLCDSNMSAASMQGHVGTPLSASSAGGRSIGSDERHEVRGPRSAYATGAMPDYTGAGVPGSTYSAMPQEHGIFDDYVAAYAPEDQAPSQEPHYSYPYFGGGIQRSSGGEVTTNVPDDLESVYTNTVDGKTMVHGDDNEEGLSDLGMNGMRRSASFRFPEAQSRPYTPHDNSMLRVMNHP</sequence>
<dbReference type="AlphaFoldDB" id="A8QAY0"/>
<dbReference type="SUPFAM" id="SSF50965">
    <property type="entry name" value="Galactose oxidase, central domain"/>
    <property type="match status" value="1"/>
</dbReference>
<dbReference type="InterPro" id="IPR011043">
    <property type="entry name" value="Gal_Oxase/kelch_b-propeller"/>
</dbReference>
<dbReference type="InParanoid" id="A8QAY0"/>
<reference evidence="6 7" key="1">
    <citation type="journal article" date="2007" name="Proc. Natl. Acad. Sci. U.S.A.">
        <title>Dandruff-associated Malassezia genomes reveal convergent and divergent virulence traits shared with plant and human fungal pathogens.</title>
        <authorList>
            <person name="Xu J."/>
            <person name="Saunders C.W."/>
            <person name="Hu P."/>
            <person name="Grant R.A."/>
            <person name="Boekhout T."/>
            <person name="Kuramae E.E."/>
            <person name="Kronstad J.W."/>
            <person name="Deangelis Y.M."/>
            <person name="Reeder N.L."/>
            <person name="Johnstone K.R."/>
            <person name="Leland M."/>
            <person name="Fieno A.M."/>
            <person name="Begley W.M."/>
            <person name="Sun Y."/>
            <person name="Lacey M.P."/>
            <person name="Chaudhary T."/>
            <person name="Keough T."/>
            <person name="Chu L."/>
            <person name="Sears R."/>
            <person name="Yuan B."/>
            <person name="Dawson T.L.Jr."/>
        </authorList>
    </citation>
    <scope>NUCLEOTIDE SEQUENCE [LARGE SCALE GENOMIC DNA]</scope>
    <source>
        <strain evidence="7">ATCC MYA-4612 / CBS 7966</strain>
    </source>
</reference>
<evidence type="ECO:0000313" key="6">
    <source>
        <dbReference type="EMBL" id="EDP41849.1"/>
    </source>
</evidence>
<keyword evidence="4" id="KW-0812">Transmembrane</keyword>
<proteinExistence type="predicted"/>
<dbReference type="Gene3D" id="2.120.10.80">
    <property type="entry name" value="Kelch-type beta propeller"/>
    <property type="match status" value="2"/>
</dbReference>
<feature type="transmembrane region" description="Helical" evidence="4">
    <location>
        <begin position="751"/>
        <end position="774"/>
    </location>
</feature>
<evidence type="ECO:0000256" key="3">
    <source>
        <dbReference type="SAM" id="MobiDB-lite"/>
    </source>
</evidence>
<dbReference type="Pfam" id="PF24681">
    <property type="entry name" value="Kelch_KLHDC2_KLHL20_DRC7"/>
    <property type="match status" value="1"/>
</dbReference>
<feature type="compositionally biased region" description="Low complexity" evidence="3">
    <location>
        <begin position="649"/>
        <end position="712"/>
    </location>
</feature>
<feature type="compositionally biased region" description="Low complexity" evidence="3">
    <location>
        <begin position="67"/>
        <end position="110"/>
    </location>
</feature>
<evidence type="ECO:0000256" key="2">
    <source>
        <dbReference type="ARBA" id="ARBA00022737"/>
    </source>
</evidence>
<feature type="region of interest" description="Disordered" evidence="3">
    <location>
        <begin position="66"/>
        <end position="114"/>
    </location>
</feature>
<protein>
    <submittedName>
        <fullName evidence="6">Uncharacterized protein</fullName>
    </submittedName>
</protein>
<organism evidence="6 7">
    <name type="scientific">Malassezia globosa (strain ATCC MYA-4612 / CBS 7966)</name>
    <name type="common">Dandruff-associated fungus</name>
    <dbReference type="NCBI Taxonomy" id="425265"/>
    <lineage>
        <taxon>Eukaryota</taxon>
        <taxon>Fungi</taxon>
        <taxon>Dikarya</taxon>
        <taxon>Basidiomycota</taxon>
        <taxon>Ustilaginomycotina</taxon>
        <taxon>Malasseziomycetes</taxon>
        <taxon>Malasseziales</taxon>
        <taxon>Malasseziaceae</taxon>
        <taxon>Malassezia</taxon>
    </lineage>
</organism>
<dbReference type="KEGG" id="mgl:MGL_3851"/>
<feature type="region of interest" description="Disordered" evidence="3">
    <location>
        <begin position="983"/>
        <end position="1002"/>
    </location>
</feature>
<dbReference type="PANTHER" id="PTHR46093:SF3">
    <property type="entry name" value="ACYL-COA-BINDING DOMAIN-CONTAINING PROTEIN 4"/>
    <property type="match status" value="1"/>
</dbReference>
<keyword evidence="4" id="KW-1133">Transmembrane helix</keyword>
<feature type="chain" id="PRO_5002727295" evidence="5">
    <location>
        <begin position="22"/>
        <end position="1002"/>
    </location>
</feature>
<dbReference type="RefSeq" id="XP_001729063.1">
    <property type="nucleotide sequence ID" value="XM_001729011.1"/>
</dbReference>
<evidence type="ECO:0000256" key="5">
    <source>
        <dbReference type="SAM" id="SignalP"/>
    </source>
</evidence>